<gene>
    <name evidence="3" type="ORF">LR48_Vigan464s003300</name>
</gene>
<proteinExistence type="predicted"/>
<evidence type="ECO:0000313" key="3">
    <source>
        <dbReference type="EMBL" id="KOM27836.1"/>
    </source>
</evidence>
<reference evidence="4" key="1">
    <citation type="journal article" date="2015" name="Proc. Natl. Acad. Sci. U.S.A.">
        <title>Genome sequencing of adzuki bean (Vigna angularis) provides insight into high starch and low fat accumulation and domestication.</title>
        <authorList>
            <person name="Yang K."/>
            <person name="Tian Z."/>
            <person name="Chen C."/>
            <person name="Luo L."/>
            <person name="Zhao B."/>
            <person name="Wang Z."/>
            <person name="Yu L."/>
            <person name="Li Y."/>
            <person name="Sun Y."/>
            <person name="Li W."/>
            <person name="Chen Y."/>
            <person name="Li Y."/>
            <person name="Zhang Y."/>
            <person name="Ai D."/>
            <person name="Zhao J."/>
            <person name="Shang C."/>
            <person name="Ma Y."/>
            <person name="Wu B."/>
            <person name="Wang M."/>
            <person name="Gao L."/>
            <person name="Sun D."/>
            <person name="Zhang P."/>
            <person name="Guo F."/>
            <person name="Wang W."/>
            <person name="Li Y."/>
            <person name="Wang J."/>
            <person name="Varshney R.K."/>
            <person name="Wang J."/>
            <person name="Ling H.Q."/>
            <person name="Wan P."/>
        </authorList>
    </citation>
    <scope>NUCLEOTIDE SEQUENCE</scope>
    <source>
        <strain evidence="4">cv. Jingnong 6</strain>
    </source>
</reference>
<evidence type="ECO:0000313" key="4">
    <source>
        <dbReference type="Proteomes" id="UP000053144"/>
    </source>
</evidence>
<dbReference type="PANTHER" id="PTHR33018:SF34">
    <property type="entry name" value="OS02G0472350 PROTEIN"/>
    <property type="match status" value="1"/>
</dbReference>
<sequence>MIWKKSKSTKELGPRKDRNSTRPNGRMRENPNRTVKNPDRKVTKTDRTKNIDKPNDLCEEKLNEVVEDMSNGQQCKTNRSKVKPNGHALSATVKRHLSTAATAKRRFGALSAADVGLDPFYTNNMRIHGNTTISHMRSGCSFVHLDSLPTGRLAAQEMQRLNDAPHVLSRGGYAKLEKMRKTRAEALGLKSLDLAPAPARYELWKAAHTKSDGRMTSSSAALISQQIDELVKQQTQGTFVGQGRDDILTTAIGLPDYFGPAQKNTQSISQEALRKMDLQWEERLNQSMRSMEQRFMEQLQEQKEIQRALEEKFHSMTQPTWGCPLKLPHHLGSALGDHALL</sequence>
<dbReference type="EMBL" id="KQ258398">
    <property type="protein sequence ID" value="KOM27836.1"/>
    <property type="molecule type" value="Genomic_DNA"/>
</dbReference>
<dbReference type="Gramene" id="KOM27836">
    <property type="protein sequence ID" value="KOM27836"/>
    <property type="gene ID" value="LR48_Vigan464s003300"/>
</dbReference>
<dbReference type="AlphaFoldDB" id="A0A0L9TBQ3"/>
<dbReference type="Proteomes" id="UP000053144">
    <property type="component" value="Unassembled WGS sequence"/>
</dbReference>
<organism evidence="3 4">
    <name type="scientific">Phaseolus angularis</name>
    <name type="common">Azuki bean</name>
    <name type="synonym">Vigna angularis</name>
    <dbReference type="NCBI Taxonomy" id="3914"/>
    <lineage>
        <taxon>Eukaryota</taxon>
        <taxon>Viridiplantae</taxon>
        <taxon>Streptophyta</taxon>
        <taxon>Embryophyta</taxon>
        <taxon>Tracheophyta</taxon>
        <taxon>Spermatophyta</taxon>
        <taxon>Magnoliopsida</taxon>
        <taxon>eudicotyledons</taxon>
        <taxon>Gunneridae</taxon>
        <taxon>Pentapetalae</taxon>
        <taxon>rosids</taxon>
        <taxon>fabids</taxon>
        <taxon>Fabales</taxon>
        <taxon>Fabaceae</taxon>
        <taxon>Papilionoideae</taxon>
        <taxon>50 kb inversion clade</taxon>
        <taxon>NPAAA clade</taxon>
        <taxon>indigoferoid/millettioid clade</taxon>
        <taxon>Phaseoleae</taxon>
        <taxon>Vigna</taxon>
    </lineage>
</organism>
<feature type="region of interest" description="Disordered" evidence="2">
    <location>
        <begin position="1"/>
        <end position="54"/>
    </location>
</feature>
<dbReference type="PANTHER" id="PTHR33018">
    <property type="entry name" value="OS10G0338966 PROTEIN-RELATED"/>
    <property type="match status" value="1"/>
</dbReference>
<keyword evidence="1" id="KW-0175">Coiled coil</keyword>
<dbReference type="STRING" id="3914.A0A0L9TBQ3"/>
<evidence type="ECO:0000256" key="1">
    <source>
        <dbReference type="SAM" id="Coils"/>
    </source>
</evidence>
<accession>A0A0L9TBQ3</accession>
<evidence type="ECO:0000256" key="2">
    <source>
        <dbReference type="SAM" id="MobiDB-lite"/>
    </source>
</evidence>
<feature type="coiled-coil region" evidence="1">
    <location>
        <begin position="281"/>
        <end position="312"/>
    </location>
</feature>
<name>A0A0L9TBQ3_PHAAN</name>
<protein>
    <submittedName>
        <fullName evidence="3">Uncharacterized protein</fullName>
    </submittedName>
</protein>
<feature type="compositionally biased region" description="Basic and acidic residues" evidence="2">
    <location>
        <begin position="8"/>
        <end position="54"/>
    </location>
</feature>